<proteinExistence type="predicted"/>
<dbReference type="Proteomes" id="UP000030624">
    <property type="component" value="Chromosome"/>
</dbReference>
<name>A0A0A7GDV3_GEOAI</name>
<evidence type="ECO:0000256" key="1">
    <source>
        <dbReference type="SAM" id="Phobius"/>
    </source>
</evidence>
<dbReference type="KEGG" id="gac:GACE_1157"/>
<accession>A0A0A7GDV3</accession>
<feature type="transmembrane region" description="Helical" evidence="1">
    <location>
        <begin position="14"/>
        <end position="40"/>
    </location>
</feature>
<feature type="transmembrane region" description="Helical" evidence="1">
    <location>
        <begin position="68"/>
        <end position="92"/>
    </location>
</feature>
<organism evidence="2 3">
    <name type="scientific">Geoglobus acetivorans</name>
    <dbReference type="NCBI Taxonomy" id="565033"/>
    <lineage>
        <taxon>Archaea</taxon>
        <taxon>Methanobacteriati</taxon>
        <taxon>Methanobacteriota</taxon>
        <taxon>Archaeoglobi</taxon>
        <taxon>Archaeoglobales</taxon>
        <taxon>Archaeoglobaceae</taxon>
        <taxon>Geoglobus</taxon>
    </lineage>
</organism>
<dbReference type="GeneID" id="24797739"/>
<dbReference type="RefSeq" id="WP_048091892.1">
    <property type="nucleotide sequence ID" value="NZ_CP009552.1"/>
</dbReference>
<sequence length="94" mass="10270">MISDLVKEFLHEEVAAVGLTMAVVILLAGIVSLYISFILVGEFETTFTSVYTGSNQKIMDGMNQTTDIVITVLRLLSVGLMAWGGFLIISWIRG</sequence>
<reference evidence="2 3" key="1">
    <citation type="journal article" date="2015" name="Appl. Environ. Microbiol.">
        <title>The Geoglobus acetivorans genome: Fe(III) reduction, acetate utilization, autotrophic growth, and degradation of aromatic compounds in a hyperthermophilic archaeon.</title>
        <authorList>
            <person name="Mardanov A.V."/>
            <person name="Slododkina G.B."/>
            <person name="Slobodkin A.I."/>
            <person name="Beletsky A.V."/>
            <person name="Gavrilov S.N."/>
            <person name="Kublanov I.V."/>
            <person name="Bonch-Osmolovskaya E.A."/>
            <person name="Skryabin K.G."/>
            <person name="Ravin N.V."/>
        </authorList>
    </citation>
    <scope>NUCLEOTIDE SEQUENCE [LARGE SCALE GENOMIC DNA]</scope>
    <source>
        <strain evidence="2 3">SBH6</strain>
    </source>
</reference>
<gene>
    <name evidence="2" type="ORF">GACE_1157</name>
</gene>
<dbReference type="EMBL" id="CP009552">
    <property type="protein sequence ID" value="AIY90199.1"/>
    <property type="molecule type" value="Genomic_DNA"/>
</dbReference>
<evidence type="ECO:0000313" key="3">
    <source>
        <dbReference type="Proteomes" id="UP000030624"/>
    </source>
</evidence>
<keyword evidence="1" id="KW-0812">Transmembrane</keyword>
<dbReference type="HOGENOM" id="CLU_2379270_0_0_2"/>
<protein>
    <submittedName>
        <fullName evidence="2">Uncharacterized protein</fullName>
    </submittedName>
</protein>
<keyword evidence="1" id="KW-1133">Transmembrane helix</keyword>
<keyword evidence="1" id="KW-0472">Membrane</keyword>
<dbReference type="AlphaFoldDB" id="A0A0A7GDV3"/>
<evidence type="ECO:0000313" key="2">
    <source>
        <dbReference type="EMBL" id="AIY90199.1"/>
    </source>
</evidence>